<gene>
    <name evidence="4" type="ORF">G3N56_19560</name>
</gene>
<dbReference type="PANTHER" id="PTHR44227">
    <property type="match status" value="1"/>
</dbReference>
<dbReference type="SUPFAM" id="SSF48452">
    <property type="entry name" value="TPR-like"/>
    <property type="match status" value="1"/>
</dbReference>
<evidence type="ECO:0000256" key="3">
    <source>
        <dbReference type="PROSITE-ProRule" id="PRU00339"/>
    </source>
</evidence>
<dbReference type="InterPro" id="IPR011990">
    <property type="entry name" value="TPR-like_helical_dom_sf"/>
</dbReference>
<dbReference type="Pfam" id="PF13432">
    <property type="entry name" value="TPR_16"/>
    <property type="match status" value="1"/>
</dbReference>
<dbReference type="PROSITE" id="PS50005">
    <property type="entry name" value="TPR"/>
    <property type="match status" value="3"/>
</dbReference>
<dbReference type="PANTHER" id="PTHR44227:SF3">
    <property type="entry name" value="PROTEIN O-MANNOSYL-TRANSFERASE TMTC4"/>
    <property type="match status" value="1"/>
</dbReference>
<feature type="repeat" description="TPR" evidence="3">
    <location>
        <begin position="126"/>
        <end position="159"/>
    </location>
</feature>
<dbReference type="AlphaFoldDB" id="A0A7K3NUK9"/>
<organism evidence="4 5">
    <name type="scientific">Desulfolutivibrio sulfodismutans</name>
    <dbReference type="NCBI Taxonomy" id="63561"/>
    <lineage>
        <taxon>Bacteria</taxon>
        <taxon>Pseudomonadati</taxon>
        <taxon>Thermodesulfobacteriota</taxon>
        <taxon>Desulfovibrionia</taxon>
        <taxon>Desulfovibrionales</taxon>
        <taxon>Desulfovibrionaceae</taxon>
        <taxon>Desulfolutivibrio</taxon>
    </lineage>
</organism>
<evidence type="ECO:0000256" key="1">
    <source>
        <dbReference type="ARBA" id="ARBA00022737"/>
    </source>
</evidence>
<evidence type="ECO:0000313" key="5">
    <source>
        <dbReference type="Proteomes" id="UP000469724"/>
    </source>
</evidence>
<keyword evidence="2 3" id="KW-0802">TPR repeat</keyword>
<dbReference type="RefSeq" id="WP_163303999.1">
    <property type="nucleotide sequence ID" value="NZ_JAAGRQ010000167.1"/>
</dbReference>
<reference evidence="4 5" key="1">
    <citation type="submission" date="2020-02" db="EMBL/GenBank/DDBJ databases">
        <title>Comparative genomics of sulfur disproportionating microorganisms.</title>
        <authorList>
            <person name="Ward L.M."/>
            <person name="Bertran E."/>
            <person name="Johnston D.T."/>
        </authorList>
    </citation>
    <scope>NUCLEOTIDE SEQUENCE [LARGE SCALE GENOMIC DNA]</scope>
    <source>
        <strain evidence="4 5">DSM 3696</strain>
    </source>
</reference>
<name>A0A7K3NUK9_9BACT</name>
<dbReference type="InterPro" id="IPR052346">
    <property type="entry name" value="O-mannosyl-transferase_TMTC"/>
</dbReference>
<keyword evidence="5" id="KW-1185">Reference proteome</keyword>
<comment type="caution">
    <text evidence="4">The sequence shown here is derived from an EMBL/GenBank/DDBJ whole genome shotgun (WGS) entry which is preliminary data.</text>
</comment>
<sequence length="261" mass="29157">MDSKADEAAFQVAVSDREQSKIGTGDTTRTVERSIYYYAQRTPDGGIAIQPLSASFLPAGEKTPIDQAMFIKRFRPEPLIYYNKVKPALEAVARELKKGDRHLAAGRLEKAEASFKNVLVVDADNIRAIFSLGITYLEGGHTDEAGDIFNKIMSLDLAFEPEHVHLFNEFGIRMRKSGMLDKALTYYRKAVTLNPDDEHLLFNMARIHFESEDYPDAGEFLRRALEINPGFRIASKMLAAVEKVTALAAKNVPRDTSPDGE</sequence>
<protein>
    <submittedName>
        <fullName evidence="4">Tetratricopeptide repeat protein</fullName>
    </submittedName>
</protein>
<dbReference type="Gene3D" id="1.25.40.10">
    <property type="entry name" value="Tetratricopeptide repeat domain"/>
    <property type="match status" value="1"/>
</dbReference>
<evidence type="ECO:0000256" key="2">
    <source>
        <dbReference type="ARBA" id="ARBA00022803"/>
    </source>
</evidence>
<dbReference type="EMBL" id="JAAGRQ010000167">
    <property type="protein sequence ID" value="NDY58939.1"/>
    <property type="molecule type" value="Genomic_DNA"/>
</dbReference>
<keyword evidence="1" id="KW-0677">Repeat</keyword>
<dbReference type="SMART" id="SM00028">
    <property type="entry name" value="TPR"/>
    <property type="match status" value="4"/>
</dbReference>
<feature type="repeat" description="TPR" evidence="3">
    <location>
        <begin position="164"/>
        <end position="197"/>
    </location>
</feature>
<dbReference type="Pfam" id="PF14559">
    <property type="entry name" value="TPR_19"/>
    <property type="match status" value="1"/>
</dbReference>
<accession>A0A7K3NUK9</accession>
<proteinExistence type="predicted"/>
<dbReference type="Proteomes" id="UP000469724">
    <property type="component" value="Unassembled WGS sequence"/>
</dbReference>
<dbReference type="InterPro" id="IPR019734">
    <property type="entry name" value="TPR_rpt"/>
</dbReference>
<feature type="repeat" description="TPR" evidence="3">
    <location>
        <begin position="198"/>
        <end position="231"/>
    </location>
</feature>
<evidence type="ECO:0000313" key="4">
    <source>
        <dbReference type="EMBL" id="NDY58939.1"/>
    </source>
</evidence>